<sequence>MVLMTVMAVGLLSLSSISLRASTQGDARSEAQANARMALMLAIGQLQKSLGPDKAVTANSELQGDSPAKPKLMGVWESWDNTSTLLGAGSSPDYQGEKQKRFKGWMVSTGTPADAEDLDFAKSDWEQTAITLAGAESYGGNLPSEGALRAGRVSLTEKDKETGGYAWHVSDESQKSRVHLFRDPSRSDTLARKRALLAGHRPYVAALGSDLAFLGNDVDADAFESADETGKKVTDLYQSELSGPGGIDRLKPLRDDVTPYSLGVLSDVRLGGLKKDLSSMFEVRQPAGGAALPGGYSGKGLYASTHNVTGESDPQWTRLCSCYNTFKQLANAETRPLYNQGPLENVTVPRVGTKPVQPKYFSPGPVIAKVQVLFSLLTRPIHGGAPDDGNSGQMHVMYTPIVTLFNPYNVRISFDMLEVSFQSLPLGFNFQLDGVALNGGKLIPFNELYDQGRTQGGIAKSIVLKISNWRGFDTTVTEINGGKAESQIDKEAEKESSDPKDAIVMEPGQTLICSPYIDPNSQFGRTGSPNTFFDFGNQLTRSIKTKPGFFGNTVGYDIDWLNRSVVQYPRRPKNTVLGVTCGVASPSLGGSASFEVAAKITVSGKVRNYGGFQMIYPNLSDLEKVMKQTKFTTTALDSFVPNEGGGDALISRHAGAKPFALFTAAARTTSGGVNEAGSRALASTPGNILVNGVYAGKPFLFNNAALPVTVTNLKNDKPGTQSYELSLEGVTRNTVSKILQSDARNRTRFITGNTPDYGIKSGSMLEVPGGPMLAIADFRRTNVLASGFAPNLVQPIGNSVVPPVMSTGSASQVGPGGYRLLDHSLLANHALYDSFYFSTFATDGDRSPESCFKDFIEGTRPLLSQAFTPHLAGGKSLEKASGDLFSGGVPNDSAYQRAAAYQMVRGSFNVNSTSTKAWKAKLAALRESKVPVFDLTGTGLKAVATEDTPVLSMTMPNALASDPSAPALTDGAKETQWSGFRQLSDQQLDELAKRIVQEVKKRGPFLSMSDFVNRRIGSNSDETRRGALEAAIENAQLNGSAYSNQIPINMPDISGPDYGFATPEVVTGNPAAGAPGWITQGDLLKLLEPAATVRSDTFVIRVCGESKRDGQITRAYAEAVVQRMPEYIDSSTEPSEDAYGSSNSANKTFGRRLEIVSFRWLSGAEI</sequence>
<organism evidence="2 3">
    <name type="scientific">Luteolibacter soli</name>
    <dbReference type="NCBI Taxonomy" id="3135280"/>
    <lineage>
        <taxon>Bacteria</taxon>
        <taxon>Pseudomonadati</taxon>
        <taxon>Verrucomicrobiota</taxon>
        <taxon>Verrucomicrobiia</taxon>
        <taxon>Verrucomicrobiales</taxon>
        <taxon>Verrucomicrobiaceae</taxon>
        <taxon>Luteolibacter</taxon>
    </lineage>
</organism>
<dbReference type="RefSeq" id="WP_341406989.1">
    <property type="nucleotide sequence ID" value="NZ_JBBUKT010000010.1"/>
</dbReference>
<name>A0ABU9AZY2_9BACT</name>
<feature type="chain" id="PRO_5045098503" evidence="1">
    <location>
        <begin position="22"/>
        <end position="1166"/>
    </location>
</feature>
<dbReference type="EMBL" id="JBBUKT010000010">
    <property type="protein sequence ID" value="MEK7953226.1"/>
    <property type="molecule type" value="Genomic_DNA"/>
</dbReference>
<protein>
    <submittedName>
        <fullName evidence="2">Uncharacterized protein</fullName>
    </submittedName>
</protein>
<proteinExistence type="predicted"/>
<evidence type="ECO:0000256" key="1">
    <source>
        <dbReference type="SAM" id="SignalP"/>
    </source>
</evidence>
<feature type="signal peptide" evidence="1">
    <location>
        <begin position="1"/>
        <end position="21"/>
    </location>
</feature>
<evidence type="ECO:0000313" key="3">
    <source>
        <dbReference type="Proteomes" id="UP001371305"/>
    </source>
</evidence>
<keyword evidence="1" id="KW-0732">Signal</keyword>
<accession>A0ABU9AZY2</accession>
<comment type="caution">
    <text evidence="2">The sequence shown here is derived from an EMBL/GenBank/DDBJ whole genome shotgun (WGS) entry which is preliminary data.</text>
</comment>
<keyword evidence="3" id="KW-1185">Reference proteome</keyword>
<evidence type="ECO:0000313" key="2">
    <source>
        <dbReference type="EMBL" id="MEK7953226.1"/>
    </source>
</evidence>
<reference evidence="2 3" key="1">
    <citation type="submission" date="2024-04" db="EMBL/GenBank/DDBJ databases">
        <title>Luteolibacter sp. isolated from soil.</title>
        <authorList>
            <person name="An J."/>
        </authorList>
    </citation>
    <scope>NUCLEOTIDE SEQUENCE [LARGE SCALE GENOMIC DNA]</scope>
    <source>
        <strain evidence="2 3">Y139</strain>
    </source>
</reference>
<dbReference type="Proteomes" id="UP001371305">
    <property type="component" value="Unassembled WGS sequence"/>
</dbReference>
<gene>
    <name evidence="2" type="ORF">WKV53_22110</name>
</gene>